<dbReference type="SMART" id="SM00382">
    <property type="entry name" value="AAA"/>
    <property type="match status" value="1"/>
</dbReference>
<feature type="binding site" evidence="8">
    <location>
        <position position="176"/>
    </location>
    <ligand>
        <name>ATP</name>
        <dbReference type="ChEBI" id="CHEBI:30616"/>
    </ligand>
</feature>
<dbReference type="InterPro" id="IPR027417">
    <property type="entry name" value="P-loop_NTPase"/>
</dbReference>
<keyword evidence="3 8" id="KW-0235">DNA replication</keyword>
<comment type="subunit">
    <text evidence="8">Oligomerizes as a right-handed, spiral filament on DNA at oriC.</text>
</comment>
<dbReference type="CDD" id="cd06571">
    <property type="entry name" value="Bac_DnaA_C"/>
    <property type="match status" value="1"/>
</dbReference>
<dbReference type="GO" id="GO:0005524">
    <property type="term" value="F:ATP binding"/>
    <property type="evidence" value="ECO:0007669"/>
    <property type="project" value="UniProtKB-UniRule"/>
</dbReference>
<organism evidence="15 16">
    <name type="scientific">Capillimicrobium parvum</name>
    <dbReference type="NCBI Taxonomy" id="2884022"/>
    <lineage>
        <taxon>Bacteria</taxon>
        <taxon>Bacillati</taxon>
        <taxon>Actinomycetota</taxon>
        <taxon>Thermoleophilia</taxon>
        <taxon>Solirubrobacterales</taxon>
        <taxon>Capillimicrobiaceae</taxon>
        <taxon>Capillimicrobium</taxon>
    </lineage>
</organism>
<feature type="binding site" evidence="8">
    <location>
        <position position="172"/>
    </location>
    <ligand>
        <name>ATP</name>
        <dbReference type="ChEBI" id="CHEBI:30616"/>
    </ligand>
</feature>
<comment type="caution">
    <text evidence="8">Lacks conserved residue(s) required for the propagation of feature annotation.</text>
</comment>
<dbReference type="CDD" id="cd00009">
    <property type="entry name" value="AAA"/>
    <property type="match status" value="1"/>
</dbReference>
<dbReference type="SMART" id="SM00760">
    <property type="entry name" value="Bac_DnaA_C"/>
    <property type="match status" value="1"/>
</dbReference>
<dbReference type="GO" id="GO:0003688">
    <property type="term" value="F:DNA replication origin binding"/>
    <property type="evidence" value="ECO:0007669"/>
    <property type="project" value="UniProtKB-UniRule"/>
</dbReference>
<dbReference type="HAMAP" id="MF_00377">
    <property type="entry name" value="DnaA_bact"/>
    <property type="match status" value="1"/>
</dbReference>
<dbReference type="FunFam" id="3.40.50.300:FF:000668">
    <property type="entry name" value="Chromosomal replication initiator protein DnaA"/>
    <property type="match status" value="1"/>
</dbReference>
<proteinExistence type="inferred from homology"/>
<gene>
    <name evidence="8 15" type="primary">dnaA</name>
    <name evidence="15" type="ORF">DSM104329_00001</name>
</gene>
<evidence type="ECO:0000259" key="13">
    <source>
        <dbReference type="SMART" id="SM00382"/>
    </source>
</evidence>
<dbReference type="Gene3D" id="1.10.8.60">
    <property type="match status" value="1"/>
</dbReference>
<dbReference type="InterPro" id="IPR038454">
    <property type="entry name" value="DnaA_N_sf"/>
</dbReference>
<evidence type="ECO:0000256" key="6">
    <source>
        <dbReference type="ARBA" id="ARBA00023121"/>
    </source>
</evidence>
<comment type="function">
    <text evidence="8 10">Plays an essential role in the initiation and regulation of chromosomal replication. ATP-DnaA binds to the origin of replication (oriC) to initiate formation of the DNA replication initiation complex once per cell cycle. Binds the DnaA box (a 9 base pair repeat at the origin) and separates the double-stranded (ds)DNA. Forms a right-handed helical filament on oriC DNA; dsDNA binds to the exterior of the filament while single-stranded (ss)DNA is stabiized in the filament's interior. The ATP-DnaA-oriC complex binds and stabilizes one strand of the AT-rich DNA unwinding element (DUE), permitting loading of DNA polymerase. After initiation quickly degrades to an ADP-DnaA complex that is not apt for DNA replication. Binds acidic phospholipids.</text>
</comment>
<comment type="subcellular location">
    <subcellularLocation>
        <location evidence="8">Cytoplasm</location>
    </subcellularLocation>
</comment>
<dbReference type="Gene3D" id="3.30.300.180">
    <property type="match status" value="1"/>
</dbReference>
<feature type="region of interest" description="Domain I, interacts with DnaA modulators" evidence="8">
    <location>
        <begin position="1"/>
        <end position="83"/>
    </location>
</feature>
<feature type="region of interest" description="Disordered" evidence="12">
    <location>
        <begin position="448"/>
        <end position="469"/>
    </location>
</feature>
<sequence length="469" mass="51765">MSAELVHAWSDVRARLQRSVDPSTFAIWLDAVEPVDLTADTLVVAAPDEARRQWIAGRFGRLLQRCAAEVLGPTIAVDVVVAPAGGRRTGAPAAADAGRRDRPTQPPHFRRQHTPDTPAPPLPPDEGAFNPKLTFDQFVIGDGNRLAHGAALAVAEMPGSAYNPLFIYGPPGNGKTHLLHSIGNYVRVYGSGLKVRYVTIESFTNEFVRALHGGGSMDAFKARFRHVDVLLVDDVQFLTSKAHTEEEFFHTFNALHDAGAQLVLTSDRRPRELGDLEDRLRERFEAGLLTDIAAPDRDTRLTILRKRVQHDAIAIGDPGALEVIADRIADSVRLLEGALIRVVAYASMTAEPLTAQLATHVLDELYRDRKPVRRTIEDVQRTICEDFSISPTDLVSSGRTQRLVWPRQLAMYLARELTGQTLPAIGRAFGGRDHTTVLHACRRTAERMATDPDAQRTVRDLTERLSSRS</sequence>
<dbReference type="InterPro" id="IPR001957">
    <property type="entry name" value="Chromosome_initiator_DnaA"/>
</dbReference>
<dbReference type="GO" id="GO:0006275">
    <property type="term" value="P:regulation of DNA replication"/>
    <property type="evidence" value="ECO:0007669"/>
    <property type="project" value="UniProtKB-UniRule"/>
</dbReference>
<evidence type="ECO:0000256" key="4">
    <source>
        <dbReference type="ARBA" id="ARBA00022741"/>
    </source>
</evidence>
<reference evidence="15" key="1">
    <citation type="journal article" date="2022" name="Int. J. Syst. Evol. Microbiol.">
        <title>Pseudomonas aegrilactucae sp. nov. and Pseudomonas morbosilactucae sp. nov., pathogens causing bacterial rot of lettuce in Japan.</title>
        <authorList>
            <person name="Sawada H."/>
            <person name="Fujikawa T."/>
            <person name="Satou M."/>
        </authorList>
    </citation>
    <scope>NUCLEOTIDE SEQUENCE</scope>
    <source>
        <strain evidence="15">0166_1</strain>
    </source>
</reference>
<accession>A0A9E6XTS0</accession>
<dbReference type="SUPFAM" id="SSF48295">
    <property type="entry name" value="TrpR-like"/>
    <property type="match status" value="1"/>
</dbReference>
<feature type="binding site" evidence="8">
    <location>
        <position position="175"/>
    </location>
    <ligand>
        <name>ATP</name>
        <dbReference type="ChEBI" id="CHEBI:30616"/>
    </ligand>
</feature>
<dbReference type="PANTHER" id="PTHR30050:SF2">
    <property type="entry name" value="CHROMOSOMAL REPLICATION INITIATOR PROTEIN DNAA"/>
    <property type="match status" value="1"/>
</dbReference>
<feature type="domain" description="Chromosomal replication initiator DnaA C-terminal" evidence="14">
    <location>
        <begin position="375"/>
        <end position="444"/>
    </location>
</feature>
<dbReference type="Pfam" id="PF11638">
    <property type="entry name" value="DnaA_N"/>
    <property type="match status" value="1"/>
</dbReference>
<dbReference type="GO" id="GO:0006270">
    <property type="term" value="P:DNA replication initiation"/>
    <property type="evidence" value="ECO:0007669"/>
    <property type="project" value="UniProtKB-UniRule"/>
</dbReference>
<dbReference type="SUPFAM" id="SSF52540">
    <property type="entry name" value="P-loop containing nucleoside triphosphate hydrolases"/>
    <property type="match status" value="1"/>
</dbReference>
<evidence type="ECO:0000256" key="5">
    <source>
        <dbReference type="ARBA" id="ARBA00022840"/>
    </source>
</evidence>
<keyword evidence="5 8" id="KW-0067">ATP-binding</keyword>
<dbReference type="InterPro" id="IPR020591">
    <property type="entry name" value="Chromosome_initiator_DnaA-like"/>
</dbReference>
<keyword evidence="2 8" id="KW-0963">Cytoplasm</keyword>
<keyword evidence="6 8" id="KW-0446">Lipid-binding</keyword>
<feature type="region of interest" description="Disordered" evidence="12">
    <location>
        <begin position="87"/>
        <end position="127"/>
    </location>
</feature>
<dbReference type="NCBIfam" id="TIGR00362">
    <property type="entry name" value="DnaA"/>
    <property type="match status" value="1"/>
</dbReference>
<evidence type="ECO:0000259" key="14">
    <source>
        <dbReference type="SMART" id="SM00760"/>
    </source>
</evidence>
<dbReference type="InterPro" id="IPR003593">
    <property type="entry name" value="AAA+_ATPase"/>
</dbReference>
<dbReference type="GO" id="GO:0005886">
    <property type="term" value="C:plasma membrane"/>
    <property type="evidence" value="ECO:0007669"/>
    <property type="project" value="TreeGrafter"/>
</dbReference>
<feature type="compositionally biased region" description="Low complexity" evidence="12">
    <location>
        <begin position="87"/>
        <end position="96"/>
    </location>
</feature>
<evidence type="ECO:0000256" key="12">
    <source>
        <dbReference type="SAM" id="MobiDB-lite"/>
    </source>
</evidence>
<dbReference type="Gene3D" id="3.40.50.300">
    <property type="entry name" value="P-loop containing nucleotide triphosphate hydrolases"/>
    <property type="match status" value="1"/>
</dbReference>
<evidence type="ECO:0000313" key="15">
    <source>
        <dbReference type="EMBL" id="UGS33636.1"/>
    </source>
</evidence>
<dbReference type="Proteomes" id="UP001162834">
    <property type="component" value="Chromosome"/>
</dbReference>
<dbReference type="InterPro" id="IPR013317">
    <property type="entry name" value="DnaA_dom"/>
</dbReference>
<evidence type="ECO:0000256" key="7">
    <source>
        <dbReference type="ARBA" id="ARBA00023125"/>
    </source>
</evidence>
<keyword evidence="7 8" id="KW-0238">DNA-binding</keyword>
<dbReference type="EMBL" id="CP087164">
    <property type="protein sequence ID" value="UGS33636.1"/>
    <property type="molecule type" value="Genomic_DNA"/>
</dbReference>
<dbReference type="RefSeq" id="WP_259313333.1">
    <property type="nucleotide sequence ID" value="NZ_CP087164.1"/>
</dbReference>
<evidence type="ECO:0000256" key="10">
    <source>
        <dbReference type="RuleBase" id="RU000577"/>
    </source>
</evidence>
<name>A0A9E6XTS0_9ACTN</name>
<protein>
    <recommendedName>
        <fullName evidence="8 9">Chromosomal replication initiator protein DnaA</fullName>
    </recommendedName>
</protein>
<dbReference type="GO" id="GO:0005737">
    <property type="term" value="C:cytoplasm"/>
    <property type="evidence" value="ECO:0007669"/>
    <property type="project" value="UniProtKB-SubCell"/>
</dbReference>
<evidence type="ECO:0000313" key="16">
    <source>
        <dbReference type="Proteomes" id="UP001162834"/>
    </source>
</evidence>
<keyword evidence="4 8" id="KW-0547">Nucleotide-binding</keyword>
<dbReference type="InterPro" id="IPR024633">
    <property type="entry name" value="DnaA_N_dom"/>
</dbReference>
<dbReference type="PANTHER" id="PTHR30050">
    <property type="entry name" value="CHROMOSOMAL REPLICATION INITIATOR PROTEIN DNAA"/>
    <property type="match status" value="1"/>
</dbReference>
<feature type="region of interest" description="Domain IV, binds dsDNA" evidence="8">
    <location>
        <begin position="347"/>
        <end position="469"/>
    </location>
</feature>
<dbReference type="PRINTS" id="PR00051">
    <property type="entry name" value="DNAA"/>
</dbReference>
<evidence type="ECO:0000256" key="8">
    <source>
        <dbReference type="HAMAP-Rule" id="MF_00377"/>
    </source>
</evidence>
<feature type="binding site" evidence="8">
    <location>
        <position position="174"/>
    </location>
    <ligand>
        <name>ATP</name>
        <dbReference type="ChEBI" id="CHEBI:30616"/>
    </ligand>
</feature>
<dbReference type="InterPro" id="IPR010921">
    <property type="entry name" value="Trp_repressor/repl_initiator"/>
</dbReference>
<dbReference type="Gene3D" id="1.10.1750.10">
    <property type="match status" value="1"/>
</dbReference>
<comment type="similarity">
    <text evidence="1 8 11">Belongs to the DnaA family.</text>
</comment>
<feature type="domain" description="AAA+ ATPase" evidence="13">
    <location>
        <begin position="161"/>
        <end position="290"/>
    </location>
</feature>
<evidence type="ECO:0000256" key="1">
    <source>
        <dbReference type="ARBA" id="ARBA00006583"/>
    </source>
</evidence>
<evidence type="ECO:0000256" key="2">
    <source>
        <dbReference type="ARBA" id="ARBA00022490"/>
    </source>
</evidence>
<keyword evidence="16" id="KW-1185">Reference proteome</keyword>
<evidence type="ECO:0000256" key="9">
    <source>
        <dbReference type="NCBIfam" id="TIGR00362"/>
    </source>
</evidence>
<dbReference type="AlphaFoldDB" id="A0A9E6XTS0"/>
<comment type="domain">
    <text evidence="8">Domain I is involved in oligomerization and binding regulators, domain II is flexibile and of varying length in different bacteria, domain III forms the AAA+ region, while domain IV binds dsDNA.</text>
</comment>
<dbReference type="KEGG" id="sbae:DSM104329_00001"/>
<dbReference type="Pfam" id="PF08299">
    <property type="entry name" value="Bac_DnaA_C"/>
    <property type="match status" value="1"/>
</dbReference>
<dbReference type="InterPro" id="IPR013159">
    <property type="entry name" value="DnaA_C"/>
</dbReference>
<evidence type="ECO:0000256" key="11">
    <source>
        <dbReference type="RuleBase" id="RU004227"/>
    </source>
</evidence>
<dbReference type="GO" id="GO:0008289">
    <property type="term" value="F:lipid binding"/>
    <property type="evidence" value="ECO:0007669"/>
    <property type="project" value="UniProtKB-KW"/>
</dbReference>
<dbReference type="Pfam" id="PF00308">
    <property type="entry name" value="Bac_DnaA"/>
    <property type="match status" value="1"/>
</dbReference>
<evidence type="ECO:0000256" key="3">
    <source>
        <dbReference type="ARBA" id="ARBA00022705"/>
    </source>
</evidence>